<sequence length="492" mass="56916">MFSMLYIYTTFLSSFQQQQSHKPPSPWTPPAIPIQNNIAQPIIKPVNHNQQEKFLAYLPHSGLSNQRIELENALVMAAVLNRTLVLPPAFLGNVIGWSAHGRLTKVLTWLTTPKDFDHICPLTYDPNKLASFVKSSKCQAFHQIGTIPWTELHDLDSLKPLLRYHSVPTVGLDAIMQELQLTSQDQVYLHQDTVRYDWRLFEDPQVRNELVQQQTHFVKGPYGRREYYRVVDWSHWQERQEPLLYLGSVFGSSRLNLNDTQHIALQRQIKRALIYRLDTPLGKTVQSIVRDYFGGDYLGIHFRTADRIFGNVLANQIEASHTQVENALAAMPKVPSSSFCQLAPQDSYMDKGDDDDDDDDDDDEKKRRRRSIVQQQRRDSDDDDDDDDQRSNVNIYMATDYRHPRQPGGIFDSWLQRHPCTLTLEDIPSHYFDPLDKVYDMVHPSKPLKSFLMPLVDAMIAAQAKYVFLTPKSTFSKYIGELHEAWRHHPTS</sequence>
<organism evidence="2 3">
    <name type="scientific">Hesseltinella vesiculosa</name>
    <dbReference type="NCBI Taxonomy" id="101127"/>
    <lineage>
        <taxon>Eukaryota</taxon>
        <taxon>Fungi</taxon>
        <taxon>Fungi incertae sedis</taxon>
        <taxon>Mucoromycota</taxon>
        <taxon>Mucoromycotina</taxon>
        <taxon>Mucoromycetes</taxon>
        <taxon>Mucorales</taxon>
        <taxon>Cunninghamellaceae</taxon>
        <taxon>Hesseltinella</taxon>
    </lineage>
</organism>
<dbReference type="OrthoDB" id="1882547at2759"/>
<protein>
    <recommendedName>
        <fullName evidence="4">CigA protein</fullName>
    </recommendedName>
</protein>
<dbReference type="Proteomes" id="UP000242146">
    <property type="component" value="Unassembled WGS sequence"/>
</dbReference>
<dbReference type="Gene3D" id="3.40.50.11350">
    <property type="match status" value="1"/>
</dbReference>
<dbReference type="STRING" id="101127.A0A1X2G9W2"/>
<name>A0A1X2G9W2_9FUNG</name>
<dbReference type="PANTHER" id="PTHR36050">
    <property type="entry name" value="O-FUCOSYLTRANSFERASE 30"/>
    <property type="match status" value="1"/>
</dbReference>
<dbReference type="EMBL" id="MCGT01000028">
    <property type="protein sequence ID" value="ORX48758.1"/>
    <property type="molecule type" value="Genomic_DNA"/>
</dbReference>
<evidence type="ECO:0000256" key="1">
    <source>
        <dbReference type="SAM" id="MobiDB-lite"/>
    </source>
</evidence>
<dbReference type="AlphaFoldDB" id="A0A1X2G9W2"/>
<proteinExistence type="predicted"/>
<evidence type="ECO:0000313" key="3">
    <source>
        <dbReference type="Proteomes" id="UP000242146"/>
    </source>
</evidence>
<evidence type="ECO:0008006" key="4">
    <source>
        <dbReference type="Google" id="ProtNLM"/>
    </source>
</evidence>
<comment type="caution">
    <text evidence="2">The sequence shown here is derived from an EMBL/GenBank/DDBJ whole genome shotgun (WGS) entry which is preliminary data.</text>
</comment>
<evidence type="ECO:0000313" key="2">
    <source>
        <dbReference type="EMBL" id="ORX48758.1"/>
    </source>
</evidence>
<gene>
    <name evidence="2" type="ORF">DM01DRAFT_1338413</name>
</gene>
<feature type="region of interest" description="Disordered" evidence="1">
    <location>
        <begin position="341"/>
        <end position="391"/>
    </location>
</feature>
<feature type="compositionally biased region" description="Acidic residues" evidence="1">
    <location>
        <begin position="352"/>
        <end position="363"/>
    </location>
</feature>
<accession>A0A1X2G9W2</accession>
<keyword evidence="3" id="KW-1185">Reference proteome</keyword>
<dbReference type="PANTHER" id="PTHR36050:SF1">
    <property type="entry name" value="O-FUCOSYLTRANSFERASE 30"/>
    <property type="match status" value="1"/>
</dbReference>
<reference evidence="2 3" key="1">
    <citation type="submission" date="2016-07" db="EMBL/GenBank/DDBJ databases">
        <title>Pervasive Adenine N6-methylation of Active Genes in Fungi.</title>
        <authorList>
            <consortium name="DOE Joint Genome Institute"/>
            <person name="Mondo S.J."/>
            <person name="Dannebaum R.O."/>
            <person name="Kuo R.C."/>
            <person name="Labutti K."/>
            <person name="Haridas S."/>
            <person name="Kuo A."/>
            <person name="Salamov A."/>
            <person name="Ahrendt S.R."/>
            <person name="Lipzen A."/>
            <person name="Sullivan W."/>
            <person name="Andreopoulos W.B."/>
            <person name="Clum A."/>
            <person name="Lindquist E."/>
            <person name="Daum C."/>
            <person name="Ramamoorthy G.K."/>
            <person name="Gryganskyi A."/>
            <person name="Culley D."/>
            <person name="Magnuson J.K."/>
            <person name="James T.Y."/>
            <person name="O'Malley M.A."/>
            <person name="Stajich J.E."/>
            <person name="Spatafora J.W."/>
            <person name="Visel A."/>
            <person name="Grigoriev I.V."/>
        </authorList>
    </citation>
    <scope>NUCLEOTIDE SEQUENCE [LARGE SCALE GENOMIC DNA]</scope>
    <source>
        <strain evidence="2 3">NRRL 3301</strain>
    </source>
</reference>